<protein>
    <recommendedName>
        <fullName evidence="3">Short chain dehydrogenase</fullName>
    </recommendedName>
</protein>
<keyword evidence="2" id="KW-1185">Reference proteome</keyword>
<name>A0AAW0Q6E8_9PEZI</name>
<dbReference type="Gene3D" id="3.40.50.720">
    <property type="entry name" value="NAD(P)-binding Rossmann-like Domain"/>
    <property type="match status" value="1"/>
</dbReference>
<dbReference type="Proteomes" id="UP001392437">
    <property type="component" value="Unassembled WGS sequence"/>
</dbReference>
<dbReference type="InterPro" id="IPR036291">
    <property type="entry name" value="NAD(P)-bd_dom_sf"/>
</dbReference>
<dbReference type="EMBL" id="JAQQWP010000011">
    <property type="protein sequence ID" value="KAK8096126.1"/>
    <property type="molecule type" value="Genomic_DNA"/>
</dbReference>
<gene>
    <name evidence="1" type="ORF">PG999_014148</name>
</gene>
<dbReference type="AlphaFoldDB" id="A0AAW0Q6E8"/>
<dbReference type="PRINTS" id="PR00081">
    <property type="entry name" value="GDHRDH"/>
</dbReference>
<accession>A0AAW0Q6E8</accession>
<evidence type="ECO:0000313" key="1">
    <source>
        <dbReference type="EMBL" id="KAK8096126.1"/>
    </source>
</evidence>
<organism evidence="1 2">
    <name type="scientific">Apiospora kogelbergensis</name>
    <dbReference type="NCBI Taxonomy" id="1337665"/>
    <lineage>
        <taxon>Eukaryota</taxon>
        <taxon>Fungi</taxon>
        <taxon>Dikarya</taxon>
        <taxon>Ascomycota</taxon>
        <taxon>Pezizomycotina</taxon>
        <taxon>Sordariomycetes</taxon>
        <taxon>Xylariomycetidae</taxon>
        <taxon>Amphisphaeriales</taxon>
        <taxon>Apiosporaceae</taxon>
        <taxon>Apiospora</taxon>
    </lineage>
</organism>
<proteinExistence type="predicted"/>
<sequence>MEPAGEIHFPPASGANFTKKIHQEVPPALASSAQPLPDRFVVAITGASQGLGRATGLILSARTLAGLEETQRLCEKAAAGPKEQLKITLVVGSVDTEAHAGRLDMLINNAGVVLTLFRQYDPTLLGV</sequence>
<evidence type="ECO:0000313" key="2">
    <source>
        <dbReference type="Proteomes" id="UP001392437"/>
    </source>
</evidence>
<evidence type="ECO:0008006" key="3">
    <source>
        <dbReference type="Google" id="ProtNLM"/>
    </source>
</evidence>
<dbReference type="InterPro" id="IPR002347">
    <property type="entry name" value="SDR_fam"/>
</dbReference>
<comment type="caution">
    <text evidence="1">The sequence shown here is derived from an EMBL/GenBank/DDBJ whole genome shotgun (WGS) entry which is preliminary data.</text>
</comment>
<dbReference type="SUPFAM" id="SSF51735">
    <property type="entry name" value="NAD(P)-binding Rossmann-fold domains"/>
    <property type="match status" value="1"/>
</dbReference>
<reference evidence="1 2" key="1">
    <citation type="submission" date="2023-01" db="EMBL/GenBank/DDBJ databases">
        <title>Analysis of 21 Apiospora genomes using comparative genomics revels a genus with tremendous synthesis potential of carbohydrate active enzymes and secondary metabolites.</title>
        <authorList>
            <person name="Sorensen T."/>
        </authorList>
    </citation>
    <scope>NUCLEOTIDE SEQUENCE [LARGE SCALE GENOMIC DNA]</scope>
    <source>
        <strain evidence="1 2">CBS 117206</strain>
    </source>
</reference>